<gene>
    <name evidence="2" type="ORF">HZA61_15100</name>
</gene>
<keyword evidence="1" id="KW-0472">Membrane</keyword>
<keyword evidence="1" id="KW-1133">Transmembrane helix</keyword>
<protein>
    <recommendedName>
        <fullName evidence="4">Glycosyltransferase RgtA/B/C/D-like domain-containing protein</fullName>
    </recommendedName>
</protein>
<name>A0A933W363_UNCEI</name>
<feature type="transmembrane region" description="Helical" evidence="1">
    <location>
        <begin position="259"/>
        <end position="280"/>
    </location>
</feature>
<evidence type="ECO:0000313" key="3">
    <source>
        <dbReference type="Proteomes" id="UP000696931"/>
    </source>
</evidence>
<dbReference type="AlphaFoldDB" id="A0A933W363"/>
<evidence type="ECO:0000313" key="2">
    <source>
        <dbReference type="EMBL" id="MBI5170815.1"/>
    </source>
</evidence>
<sequence>MVLTLNGPVTRVERIGLAIALLLAVALMWPVRHYLTDDTFIHLQYAKHLAAGQGFVFNPGEHVYGSTSPLWVALIADGMAVGLDGLWTARALGFAATLWSVVLFFQLMRRNLRMPELRALATITWACHAWMIRWSLSGMETPLAVALVLAGFVAFTEGRQWGSRPVRTGALWALAALTRPEAVFLLVLWGMFLVIDTDSREGVRRLIAGVIPPALIYGGWLLFSRLYFGTFWPNTLAAKTAGGVGFDYFVDTMLRQVKIVGATDAAIVGAMVAAMIFGGARLWPKRMLAQRFLPWVWVAVVPVLYVMRGVPVLSRYLVPLMPILAWLAWRAVERWWAGEEPAPELRRGAALLGIGLASLALVQNLLVYNNVVLPQVRSFGAGLRQSLIPWGEWFDEHTKPGVSIAAPDIGAIGYYGNRRVVDLAGLVTPAMIPLLEKEQPEALVANFSFAAVARPEFLVDRSTRAYDLMSRSPFSAALVPLGNAAVPNLGVARPEAAVYSFYRVDWAVYDSLAARR</sequence>
<feature type="transmembrane region" description="Helical" evidence="1">
    <location>
        <begin position="292"/>
        <end position="310"/>
    </location>
</feature>
<feature type="transmembrane region" description="Helical" evidence="1">
    <location>
        <begin position="141"/>
        <end position="158"/>
    </location>
</feature>
<accession>A0A933W363</accession>
<comment type="caution">
    <text evidence="2">The sequence shown here is derived from an EMBL/GenBank/DDBJ whole genome shotgun (WGS) entry which is preliminary data.</text>
</comment>
<evidence type="ECO:0000256" key="1">
    <source>
        <dbReference type="SAM" id="Phobius"/>
    </source>
</evidence>
<keyword evidence="1" id="KW-0812">Transmembrane</keyword>
<organism evidence="2 3">
    <name type="scientific">Eiseniibacteriota bacterium</name>
    <dbReference type="NCBI Taxonomy" id="2212470"/>
    <lineage>
        <taxon>Bacteria</taxon>
        <taxon>Candidatus Eiseniibacteriota</taxon>
    </lineage>
</organism>
<feature type="transmembrane region" description="Helical" evidence="1">
    <location>
        <begin position="206"/>
        <end position="228"/>
    </location>
</feature>
<reference evidence="2" key="1">
    <citation type="submission" date="2020-07" db="EMBL/GenBank/DDBJ databases">
        <title>Huge and variable diversity of episymbiotic CPR bacteria and DPANN archaea in groundwater ecosystems.</title>
        <authorList>
            <person name="He C.Y."/>
            <person name="Keren R."/>
            <person name="Whittaker M."/>
            <person name="Farag I.F."/>
            <person name="Doudna J."/>
            <person name="Cate J.H.D."/>
            <person name="Banfield J.F."/>
        </authorList>
    </citation>
    <scope>NUCLEOTIDE SEQUENCE</scope>
    <source>
        <strain evidence="2">NC_groundwater_1813_Pr3_B-0.1um_71_17</strain>
    </source>
</reference>
<proteinExistence type="predicted"/>
<feature type="transmembrane region" description="Helical" evidence="1">
    <location>
        <begin position="170"/>
        <end position="194"/>
    </location>
</feature>
<evidence type="ECO:0008006" key="4">
    <source>
        <dbReference type="Google" id="ProtNLM"/>
    </source>
</evidence>
<feature type="transmembrane region" description="Helical" evidence="1">
    <location>
        <begin position="87"/>
        <end position="108"/>
    </location>
</feature>
<feature type="transmembrane region" description="Helical" evidence="1">
    <location>
        <begin position="12"/>
        <end position="31"/>
    </location>
</feature>
<dbReference type="Proteomes" id="UP000696931">
    <property type="component" value="Unassembled WGS sequence"/>
</dbReference>
<dbReference type="EMBL" id="JACRIW010000110">
    <property type="protein sequence ID" value="MBI5170815.1"/>
    <property type="molecule type" value="Genomic_DNA"/>
</dbReference>